<proteinExistence type="predicted"/>
<evidence type="ECO:0000313" key="2">
    <source>
        <dbReference type="Proteomes" id="UP001175211"/>
    </source>
</evidence>
<dbReference type="GeneID" id="85351825"/>
<dbReference type="AlphaFoldDB" id="A0AA39J3J7"/>
<dbReference type="Proteomes" id="UP001175211">
    <property type="component" value="Unassembled WGS sequence"/>
</dbReference>
<reference evidence="1" key="1">
    <citation type="submission" date="2023-06" db="EMBL/GenBank/DDBJ databases">
        <authorList>
            <consortium name="Lawrence Berkeley National Laboratory"/>
            <person name="Ahrendt S."/>
            <person name="Sahu N."/>
            <person name="Indic B."/>
            <person name="Wong-Bajracharya J."/>
            <person name="Merenyi Z."/>
            <person name="Ke H.-M."/>
            <person name="Monk M."/>
            <person name="Kocsube S."/>
            <person name="Drula E."/>
            <person name="Lipzen A."/>
            <person name="Balint B."/>
            <person name="Henrissat B."/>
            <person name="Andreopoulos B."/>
            <person name="Martin F.M."/>
            <person name="Harder C.B."/>
            <person name="Rigling D."/>
            <person name="Ford K.L."/>
            <person name="Foster G.D."/>
            <person name="Pangilinan J."/>
            <person name="Papanicolaou A."/>
            <person name="Barry K."/>
            <person name="LaButti K."/>
            <person name="Viragh M."/>
            <person name="Koriabine M."/>
            <person name="Yan M."/>
            <person name="Riley R."/>
            <person name="Champramary S."/>
            <person name="Plett K.L."/>
            <person name="Tsai I.J."/>
            <person name="Slot J."/>
            <person name="Sipos G."/>
            <person name="Plett J."/>
            <person name="Nagy L.G."/>
            <person name="Grigoriev I.V."/>
        </authorList>
    </citation>
    <scope>NUCLEOTIDE SEQUENCE</scope>
    <source>
        <strain evidence="1">CCBAS 213</strain>
    </source>
</reference>
<protein>
    <submittedName>
        <fullName evidence="1">Uncharacterized protein</fullName>
    </submittedName>
</protein>
<sequence>MSKLIILGVMTRGNRLLMPSDEALLDGFPTDICPAIEELDLDGKCTIYAICPDPKCHFTYKPEFKDGSPIASYPTYC</sequence>
<gene>
    <name evidence="1" type="ORF">EV420DRAFT_1281682</name>
</gene>
<dbReference type="EMBL" id="JAUEPS010000148">
    <property type="protein sequence ID" value="KAK0435457.1"/>
    <property type="molecule type" value="Genomic_DNA"/>
</dbReference>
<accession>A0AA39J3J7</accession>
<keyword evidence="2" id="KW-1185">Reference proteome</keyword>
<dbReference type="RefSeq" id="XP_060321986.1">
    <property type="nucleotide sequence ID" value="XM_060468277.1"/>
</dbReference>
<evidence type="ECO:0000313" key="1">
    <source>
        <dbReference type="EMBL" id="KAK0435457.1"/>
    </source>
</evidence>
<comment type="caution">
    <text evidence="1">The sequence shown here is derived from an EMBL/GenBank/DDBJ whole genome shotgun (WGS) entry which is preliminary data.</text>
</comment>
<organism evidence="1 2">
    <name type="scientific">Armillaria tabescens</name>
    <name type="common">Ringless honey mushroom</name>
    <name type="synonym">Agaricus tabescens</name>
    <dbReference type="NCBI Taxonomy" id="1929756"/>
    <lineage>
        <taxon>Eukaryota</taxon>
        <taxon>Fungi</taxon>
        <taxon>Dikarya</taxon>
        <taxon>Basidiomycota</taxon>
        <taxon>Agaricomycotina</taxon>
        <taxon>Agaricomycetes</taxon>
        <taxon>Agaricomycetidae</taxon>
        <taxon>Agaricales</taxon>
        <taxon>Marasmiineae</taxon>
        <taxon>Physalacriaceae</taxon>
        <taxon>Desarmillaria</taxon>
    </lineage>
</organism>
<name>A0AA39J3J7_ARMTA</name>